<dbReference type="Pfam" id="PF00881">
    <property type="entry name" value="Nitroreductase"/>
    <property type="match status" value="1"/>
</dbReference>
<dbReference type="EMBL" id="FOXM01000014">
    <property type="protein sequence ID" value="SFQ22703.1"/>
    <property type="molecule type" value="Genomic_DNA"/>
</dbReference>
<evidence type="ECO:0000313" key="3">
    <source>
        <dbReference type="Proteomes" id="UP000243084"/>
    </source>
</evidence>
<dbReference type="CDD" id="cd02142">
    <property type="entry name" value="McbC_SagB-like_oxidoreductase"/>
    <property type="match status" value="1"/>
</dbReference>
<dbReference type="GO" id="GO:0016491">
    <property type="term" value="F:oxidoreductase activity"/>
    <property type="evidence" value="ECO:0007669"/>
    <property type="project" value="InterPro"/>
</dbReference>
<dbReference type="OrthoDB" id="9801593at2"/>
<proteinExistence type="predicted"/>
<dbReference type="RefSeq" id="WP_092433350.1">
    <property type="nucleotide sequence ID" value="NZ_FOXM01000014.1"/>
</dbReference>
<evidence type="ECO:0000313" key="2">
    <source>
        <dbReference type="EMBL" id="SFQ22703.1"/>
    </source>
</evidence>
<dbReference type="PANTHER" id="PTHR42741">
    <property type="entry name" value="NITROREDUCTASE FAMILY PROTEIN"/>
    <property type="match status" value="1"/>
</dbReference>
<dbReference type="SUPFAM" id="SSF55469">
    <property type="entry name" value="FMN-dependent nitroreductase-like"/>
    <property type="match status" value="2"/>
</dbReference>
<protein>
    <submittedName>
        <fullName evidence="2">SagB-type dehydrogenase domain-containing protein</fullName>
    </submittedName>
</protein>
<dbReference type="Gene3D" id="3.40.109.10">
    <property type="entry name" value="NADH Oxidase"/>
    <property type="match status" value="2"/>
</dbReference>
<dbReference type="InterPro" id="IPR020051">
    <property type="entry name" value="SagB-type_dehydrogenase"/>
</dbReference>
<keyword evidence="3" id="KW-1185">Reference proteome</keyword>
<gene>
    <name evidence="2" type="ORF">SAMN05216229_11431</name>
</gene>
<dbReference type="PANTHER" id="PTHR42741:SF3">
    <property type="entry name" value="NITROREDUCTASE FAMILY PROTEIN"/>
    <property type="match status" value="1"/>
</dbReference>
<name>A0A1I5WSH2_9GAMM</name>
<sequence>MSTQTLPDPAAALAVVRDYHQRTKHRFSAYAHGPGTLDWDAQPAPFRHFDGAAQIALPRLAALAPGSALHAALQRPFAALDEPQPPQPADLASIGALLQLSLGLSAWKRYGPDRWAVRANPSSGNLHPSEAYLLVGGIAGLADGLYHYRPESHALELRASHATTGGGPRLAVLLTSVMWREAWKYGERAFRYCQLDSGHAAGALRYAAAALGWALTEQSQVGSATLALLAGSDRLSEFSAGKRAESEVEEAEILLAVGLSGAPPAPLAVAELQALAASAQWHGVASPIDRQPLCSWPLIGAVAVASRSEDGAVPPATALAPPLPRAPGEAAQPLQPLILGRRSAQRFDHRHHIPLAQFTALLARLQPAAGAPWDVFAGNPRAALLLFVSHVEGLVPGLYLLPRSEAQLAALRPLLAERFRLWPIPGIESLLQLSALEPLALARTARALHCHQELASSACFAVGMLCEFDAALAAGPAAYRALQRECGLIGQALYLEAEVHGLRGTGIGCFFDDPVHELLGLSGTAWQSLYHFTVGRALDDARIETAPAYAD</sequence>
<evidence type="ECO:0000259" key="1">
    <source>
        <dbReference type="Pfam" id="PF00881"/>
    </source>
</evidence>
<accession>A0A1I5WSH2</accession>
<reference evidence="3" key="1">
    <citation type="submission" date="2016-10" db="EMBL/GenBank/DDBJ databases">
        <authorList>
            <person name="Varghese N."/>
            <person name="Submissions S."/>
        </authorList>
    </citation>
    <scope>NUCLEOTIDE SEQUENCE [LARGE SCALE GENOMIC DNA]</scope>
    <source>
        <strain evidence="3">JCM 18195</strain>
    </source>
</reference>
<feature type="domain" description="Nitroreductase" evidence="1">
    <location>
        <begin position="338"/>
        <end position="536"/>
    </location>
</feature>
<dbReference type="NCBIfam" id="TIGR03605">
    <property type="entry name" value="antibiot_sagB"/>
    <property type="match status" value="1"/>
</dbReference>
<organism evidence="2 3">
    <name type="scientific">Geopseudomonas sagittaria</name>
    <dbReference type="NCBI Taxonomy" id="1135990"/>
    <lineage>
        <taxon>Bacteria</taxon>
        <taxon>Pseudomonadati</taxon>
        <taxon>Pseudomonadota</taxon>
        <taxon>Gammaproteobacteria</taxon>
        <taxon>Pseudomonadales</taxon>
        <taxon>Pseudomonadaceae</taxon>
        <taxon>Geopseudomonas</taxon>
    </lineage>
</organism>
<dbReference type="AlphaFoldDB" id="A0A1I5WSH2"/>
<dbReference type="InterPro" id="IPR000415">
    <property type="entry name" value="Nitroreductase-like"/>
</dbReference>
<dbReference type="InterPro" id="IPR029479">
    <property type="entry name" value="Nitroreductase"/>
</dbReference>
<dbReference type="Proteomes" id="UP000243084">
    <property type="component" value="Unassembled WGS sequence"/>
</dbReference>